<dbReference type="SMART" id="SM00353">
    <property type="entry name" value="HLH"/>
    <property type="match status" value="1"/>
</dbReference>
<dbReference type="AlphaFoldDB" id="A0AAV6MYA7"/>
<evidence type="ECO:0000259" key="11">
    <source>
        <dbReference type="PROSITE" id="PS50888"/>
    </source>
</evidence>
<dbReference type="GO" id="GO:0030008">
    <property type="term" value="C:TRAPP complex"/>
    <property type="evidence" value="ECO:0007669"/>
    <property type="project" value="InterPro"/>
</dbReference>
<dbReference type="PROSITE" id="PS50888">
    <property type="entry name" value="BHLH"/>
    <property type="match status" value="1"/>
</dbReference>
<comment type="similarity">
    <text evidence="2">Belongs to the TRAPP small subunits family. Sedlin subfamily.</text>
</comment>
<dbReference type="InterPro" id="IPR025610">
    <property type="entry name" value="MYC/MYB_N"/>
</dbReference>
<sequence length="745" mass="83816">MQFLTILCLLSMNAGDINHSIVIMQTLMERLRPLVGSKSWDYCVLWKLSQDQRCIEWVDCCCAGTENNQNGGEEHVFPCRDTLSPHPRASSCDLLAQLPCSVPLNSGVYIQTLLSNEPRWLLFSNGMDSTALEETMGTRVLIPFPFGLVELFVAKHASEDQHVIDFVTTQCSISIEQGAIINSSNMDTSFSVDVNATNEIQSKPFLADQNAVIEDPENQFEAPGSTAPTLENANVGYEISLDRIRLCSSPMNFLQQFNYSSENRNKNEIFHECSQDAFHTDKQGNPYKFSAENEFQEVDIMQGSLMNNTSNIHMQFKENTECKEQQGEEKDLVKNENGRSDSVSDCSDQIDDEDDAVAKYRRRTGQGPQSKNLVAERKRRKKLNERLYNLRALVPKISKMDKASILGDAIDFVKELQKQVKELQDELEEHSDDENGKIVVTGNDGNKTSVQLPEFLSQNDKAQNSYHIGVLGSGSLLKQHHQDTEGTNNDKTQQMEPQVEVAQIDGNEFFVKVFCENKRGGFMRLMEALNALGLEVTNANVTSYRGLVSNVFKVGKKDSELVQADDVRDSLLEITKYPCRGWSEMVKQPECSEKKTDRSPPKMIVCVAVVGHQNNPLYIQSFTEADDALKLHHIVHCSLDVVDERVNNPRKSGPTLNETFLGLLYPTENYKVYGYLTNTKVKFIMVTTDLDVRDADVRNFFRRFHAAYVDAVSNPFHVPGKKITSKTFAESVSTIVKSFGFSSAI</sequence>
<keyword evidence="7" id="KW-0539">Nucleus</keyword>
<dbReference type="Pfam" id="PF04628">
    <property type="entry name" value="Sedlin_N"/>
    <property type="match status" value="1"/>
</dbReference>
<comment type="subcellular location">
    <subcellularLocation>
        <location evidence="1">Nucleus</location>
    </subcellularLocation>
</comment>
<comment type="caution">
    <text evidence="12">The sequence shown here is derived from an EMBL/GenBank/DDBJ whole genome shotgun (WGS) entry which is preliminary data.</text>
</comment>
<dbReference type="PANTHER" id="PTHR31945:SF11">
    <property type="entry name" value="TRANSCRIPTION FACTOR ABORTED MICROSPORES"/>
    <property type="match status" value="1"/>
</dbReference>
<keyword evidence="6" id="KW-0804">Transcription</keyword>
<dbReference type="Pfam" id="PF22754">
    <property type="entry name" value="bHLH-TF_ACT-like_plant"/>
    <property type="match status" value="1"/>
</dbReference>
<protein>
    <submittedName>
        <fullName evidence="12">Transcription factor ABORTED MICROSPORES</fullName>
    </submittedName>
</protein>
<dbReference type="Pfam" id="PF00010">
    <property type="entry name" value="HLH"/>
    <property type="match status" value="1"/>
</dbReference>
<dbReference type="GO" id="GO:0003700">
    <property type="term" value="F:DNA-binding transcription factor activity"/>
    <property type="evidence" value="ECO:0007669"/>
    <property type="project" value="TreeGrafter"/>
</dbReference>
<feature type="signal peptide" evidence="10">
    <location>
        <begin position="1"/>
        <end position="15"/>
    </location>
</feature>
<keyword evidence="4" id="KW-0931">ER-Golgi transport</keyword>
<evidence type="ECO:0000256" key="7">
    <source>
        <dbReference type="ARBA" id="ARBA00023242"/>
    </source>
</evidence>
<feature type="chain" id="PRO_5044000529" evidence="10">
    <location>
        <begin position="16"/>
        <end position="745"/>
    </location>
</feature>
<evidence type="ECO:0000256" key="3">
    <source>
        <dbReference type="ARBA" id="ARBA00022448"/>
    </source>
</evidence>
<evidence type="ECO:0000256" key="2">
    <source>
        <dbReference type="ARBA" id="ARBA00006626"/>
    </source>
</evidence>
<dbReference type="CDD" id="cd11443">
    <property type="entry name" value="bHLH_AtAMS_like"/>
    <property type="match status" value="1"/>
</dbReference>
<dbReference type="GO" id="GO:0043565">
    <property type="term" value="F:sequence-specific DNA binding"/>
    <property type="evidence" value="ECO:0007669"/>
    <property type="project" value="TreeGrafter"/>
</dbReference>
<evidence type="ECO:0000256" key="5">
    <source>
        <dbReference type="ARBA" id="ARBA00023015"/>
    </source>
</evidence>
<evidence type="ECO:0000256" key="9">
    <source>
        <dbReference type="SAM" id="MobiDB-lite"/>
    </source>
</evidence>
<dbReference type="PANTHER" id="PTHR31945">
    <property type="entry name" value="TRANSCRIPTION FACTOR SCREAM2-RELATED"/>
    <property type="match status" value="1"/>
</dbReference>
<keyword evidence="13" id="KW-1185">Reference proteome</keyword>
<organism evidence="12 13">
    <name type="scientific">Cucurbita argyrosperma subsp. sororia</name>
    <dbReference type="NCBI Taxonomy" id="37648"/>
    <lineage>
        <taxon>Eukaryota</taxon>
        <taxon>Viridiplantae</taxon>
        <taxon>Streptophyta</taxon>
        <taxon>Embryophyta</taxon>
        <taxon>Tracheophyta</taxon>
        <taxon>Spermatophyta</taxon>
        <taxon>Magnoliopsida</taxon>
        <taxon>eudicotyledons</taxon>
        <taxon>Gunneridae</taxon>
        <taxon>Pentapetalae</taxon>
        <taxon>rosids</taxon>
        <taxon>fabids</taxon>
        <taxon>Cucurbitales</taxon>
        <taxon>Cucurbitaceae</taxon>
        <taxon>Cucurbiteae</taxon>
        <taxon>Cucurbita</taxon>
    </lineage>
</organism>
<reference evidence="12 13" key="1">
    <citation type="journal article" date="2021" name="Hortic Res">
        <title>The domestication of Cucurbita argyrosperma as revealed by the genome of its wild relative.</title>
        <authorList>
            <person name="Barrera-Redondo J."/>
            <person name="Sanchez-de la Vega G."/>
            <person name="Aguirre-Liguori J.A."/>
            <person name="Castellanos-Morales G."/>
            <person name="Gutierrez-Guerrero Y.T."/>
            <person name="Aguirre-Dugua X."/>
            <person name="Aguirre-Planter E."/>
            <person name="Tenaillon M.I."/>
            <person name="Lira-Saade R."/>
            <person name="Eguiarte L.E."/>
        </authorList>
    </citation>
    <scope>NUCLEOTIDE SEQUENCE [LARGE SCALE GENOMIC DNA]</scope>
    <source>
        <strain evidence="12">JBR-2021</strain>
    </source>
</reference>
<dbReference type="InterPro" id="IPR006722">
    <property type="entry name" value="Sedlin"/>
</dbReference>
<keyword evidence="8" id="KW-0175">Coiled coil</keyword>
<feature type="compositionally biased region" description="Basic and acidic residues" evidence="9">
    <location>
        <begin position="321"/>
        <end position="339"/>
    </location>
</feature>
<dbReference type="Pfam" id="PF14215">
    <property type="entry name" value="bHLH-MYC_N"/>
    <property type="match status" value="1"/>
</dbReference>
<dbReference type="InterPro" id="IPR051358">
    <property type="entry name" value="TF_AMS/ICE1/BHLH6-like"/>
</dbReference>
<dbReference type="CDD" id="cd14854">
    <property type="entry name" value="TRAPPC2L"/>
    <property type="match status" value="1"/>
</dbReference>
<evidence type="ECO:0000256" key="6">
    <source>
        <dbReference type="ARBA" id="ARBA00023163"/>
    </source>
</evidence>
<name>A0AAV6MYA7_9ROSI</name>
<gene>
    <name evidence="12" type="primary">AMS</name>
    <name evidence="12" type="ORF">SDJN03_17584</name>
</gene>
<evidence type="ECO:0000256" key="4">
    <source>
        <dbReference type="ARBA" id="ARBA00022892"/>
    </source>
</evidence>
<keyword evidence="10" id="KW-0732">Signal</keyword>
<dbReference type="InterPro" id="IPR011598">
    <property type="entry name" value="bHLH_dom"/>
</dbReference>
<dbReference type="Proteomes" id="UP000685013">
    <property type="component" value="Chromosome 11"/>
</dbReference>
<dbReference type="SMART" id="SM01399">
    <property type="entry name" value="Sybindin"/>
    <property type="match status" value="1"/>
</dbReference>
<dbReference type="GO" id="GO:0005737">
    <property type="term" value="C:cytoplasm"/>
    <property type="evidence" value="ECO:0007669"/>
    <property type="project" value="GOC"/>
</dbReference>
<evidence type="ECO:0000313" key="13">
    <source>
        <dbReference type="Proteomes" id="UP000685013"/>
    </source>
</evidence>
<dbReference type="InterPro" id="IPR044760">
    <property type="entry name" value="TRAPPC2L"/>
</dbReference>
<dbReference type="GO" id="GO:0046983">
    <property type="term" value="F:protein dimerization activity"/>
    <property type="evidence" value="ECO:0007669"/>
    <property type="project" value="InterPro"/>
</dbReference>
<keyword evidence="3" id="KW-0813">Transport</keyword>
<evidence type="ECO:0000313" key="12">
    <source>
        <dbReference type="EMBL" id="KAG6589019.1"/>
    </source>
</evidence>
<evidence type="ECO:0000256" key="1">
    <source>
        <dbReference type="ARBA" id="ARBA00004123"/>
    </source>
</evidence>
<accession>A0AAV6MYA7</accession>
<keyword evidence="5" id="KW-0805">Transcription regulation</keyword>
<dbReference type="InterPro" id="IPR054502">
    <property type="entry name" value="bHLH-TF_ACT-like_plant"/>
</dbReference>
<feature type="non-terminal residue" evidence="12">
    <location>
        <position position="1"/>
    </location>
</feature>
<feature type="domain" description="BHLH" evidence="11">
    <location>
        <begin position="367"/>
        <end position="416"/>
    </location>
</feature>
<dbReference type="GO" id="GO:0005634">
    <property type="term" value="C:nucleus"/>
    <property type="evidence" value="ECO:0007669"/>
    <property type="project" value="UniProtKB-SubCell"/>
</dbReference>
<feature type="region of interest" description="Disordered" evidence="9">
    <location>
        <begin position="321"/>
        <end position="352"/>
    </location>
</feature>
<feature type="coiled-coil region" evidence="8">
    <location>
        <begin position="406"/>
        <end position="433"/>
    </location>
</feature>
<dbReference type="InterPro" id="IPR007233">
    <property type="entry name" value="TRAPPC"/>
</dbReference>
<evidence type="ECO:0000256" key="10">
    <source>
        <dbReference type="SAM" id="SignalP"/>
    </source>
</evidence>
<proteinExistence type="inferred from homology"/>
<evidence type="ECO:0000256" key="8">
    <source>
        <dbReference type="SAM" id="Coils"/>
    </source>
</evidence>
<dbReference type="EMBL" id="JAGKQH010000011">
    <property type="protein sequence ID" value="KAG6589019.1"/>
    <property type="molecule type" value="Genomic_DNA"/>
</dbReference>
<dbReference type="GO" id="GO:0006888">
    <property type="term" value="P:endoplasmic reticulum to Golgi vesicle-mediated transport"/>
    <property type="evidence" value="ECO:0007669"/>
    <property type="project" value="InterPro"/>
</dbReference>